<dbReference type="PaxDb" id="39947-A0A0P0XS18"/>
<dbReference type="AlphaFoldDB" id="A0A0P0XS18"/>
<reference evidence="1 2" key="3">
    <citation type="journal article" date="2013" name="Rice">
        <title>Improvement of the Oryza sativa Nipponbare reference genome using next generation sequence and optical map data.</title>
        <authorList>
            <person name="Kawahara Y."/>
            <person name="de la Bastide M."/>
            <person name="Hamilton J.P."/>
            <person name="Kanamori H."/>
            <person name="McCombie W.R."/>
            <person name="Ouyang S."/>
            <person name="Schwartz D.C."/>
            <person name="Tanaka T."/>
            <person name="Wu J."/>
            <person name="Zhou S."/>
            <person name="Childs K.L."/>
            <person name="Davidson R.M."/>
            <person name="Lin H."/>
            <person name="Quesada-Ocampo L."/>
            <person name="Vaillancourt B."/>
            <person name="Sakai H."/>
            <person name="Lee S.S."/>
            <person name="Kim J."/>
            <person name="Numa H."/>
            <person name="Itoh T."/>
            <person name="Buell C.R."/>
            <person name="Matsumoto T."/>
        </authorList>
    </citation>
    <scope>NUCLEOTIDE SEQUENCE [LARGE SCALE GENOMIC DNA]</scope>
    <source>
        <strain evidence="2">cv. Nipponbare</strain>
    </source>
</reference>
<keyword evidence="2" id="KW-1185">Reference proteome</keyword>
<evidence type="ECO:0000313" key="2">
    <source>
        <dbReference type="Proteomes" id="UP000059680"/>
    </source>
</evidence>
<protein>
    <submittedName>
        <fullName evidence="1">Os10g0160900 protein</fullName>
    </submittedName>
</protein>
<reference evidence="1 2" key="2">
    <citation type="journal article" date="2013" name="Plant Cell Physiol.">
        <title>Rice Annotation Project Database (RAP-DB): an integrative and interactive database for rice genomics.</title>
        <authorList>
            <person name="Sakai H."/>
            <person name="Lee S.S."/>
            <person name="Tanaka T."/>
            <person name="Numa H."/>
            <person name="Kim J."/>
            <person name="Kawahara Y."/>
            <person name="Wakimoto H."/>
            <person name="Yang C.C."/>
            <person name="Iwamoto M."/>
            <person name="Abe T."/>
            <person name="Yamada Y."/>
            <person name="Muto A."/>
            <person name="Inokuchi H."/>
            <person name="Ikemura T."/>
            <person name="Matsumoto T."/>
            <person name="Sasaki T."/>
            <person name="Itoh T."/>
        </authorList>
    </citation>
    <scope>NUCLEOTIDE SEQUENCE [LARGE SCALE GENOMIC DNA]</scope>
    <source>
        <strain evidence="2">cv. Nipponbare</strain>
    </source>
</reference>
<organism evidence="1 2">
    <name type="scientific">Oryza sativa subsp. japonica</name>
    <name type="common">Rice</name>
    <dbReference type="NCBI Taxonomy" id="39947"/>
    <lineage>
        <taxon>Eukaryota</taxon>
        <taxon>Viridiplantae</taxon>
        <taxon>Streptophyta</taxon>
        <taxon>Embryophyta</taxon>
        <taxon>Tracheophyta</taxon>
        <taxon>Spermatophyta</taxon>
        <taxon>Magnoliopsida</taxon>
        <taxon>Liliopsida</taxon>
        <taxon>Poales</taxon>
        <taxon>Poaceae</taxon>
        <taxon>BOP clade</taxon>
        <taxon>Oryzoideae</taxon>
        <taxon>Oryzeae</taxon>
        <taxon>Oryzinae</taxon>
        <taxon>Oryza</taxon>
        <taxon>Oryza sativa</taxon>
    </lineage>
</organism>
<evidence type="ECO:0000313" key="1">
    <source>
        <dbReference type="EMBL" id="BAT09985.1"/>
    </source>
</evidence>
<dbReference type="InParanoid" id="A0A0P0XS18"/>
<name>A0A0P0XS18_ORYSJ</name>
<reference evidence="2" key="1">
    <citation type="journal article" date="2005" name="Nature">
        <title>The map-based sequence of the rice genome.</title>
        <authorList>
            <consortium name="International rice genome sequencing project (IRGSP)"/>
            <person name="Matsumoto T."/>
            <person name="Wu J."/>
            <person name="Kanamori H."/>
            <person name="Katayose Y."/>
            <person name="Fujisawa M."/>
            <person name="Namiki N."/>
            <person name="Mizuno H."/>
            <person name="Yamamoto K."/>
            <person name="Antonio B.A."/>
            <person name="Baba T."/>
            <person name="Sakata K."/>
            <person name="Nagamura Y."/>
            <person name="Aoki H."/>
            <person name="Arikawa K."/>
            <person name="Arita K."/>
            <person name="Bito T."/>
            <person name="Chiden Y."/>
            <person name="Fujitsuka N."/>
            <person name="Fukunaka R."/>
            <person name="Hamada M."/>
            <person name="Harada C."/>
            <person name="Hayashi A."/>
            <person name="Hijishita S."/>
            <person name="Honda M."/>
            <person name="Hosokawa S."/>
            <person name="Ichikawa Y."/>
            <person name="Idonuma A."/>
            <person name="Iijima M."/>
            <person name="Ikeda M."/>
            <person name="Ikeno M."/>
            <person name="Ito K."/>
            <person name="Ito S."/>
            <person name="Ito T."/>
            <person name="Ito Y."/>
            <person name="Ito Y."/>
            <person name="Iwabuchi A."/>
            <person name="Kamiya K."/>
            <person name="Karasawa W."/>
            <person name="Kurita K."/>
            <person name="Katagiri S."/>
            <person name="Kikuta A."/>
            <person name="Kobayashi H."/>
            <person name="Kobayashi N."/>
            <person name="Machita K."/>
            <person name="Maehara T."/>
            <person name="Masukawa M."/>
            <person name="Mizubayashi T."/>
            <person name="Mukai Y."/>
            <person name="Nagasaki H."/>
            <person name="Nagata Y."/>
            <person name="Naito S."/>
            <person name="Nakashima M."/>
            <person name="Nakama Y."/>
            <person name="Nakamichi Y."/>
            <person name="Nakamura M."/>
            <person name="Meguro A."/>
            <person name="Negishi M."/>
            <person name="Ohta I."/>
            <person name="Ohta T."/>
            <person name="Okamoto M."/>
            <person name="Ono N."/>
            <person name="Saji S."/>
            <person name="Sakaguchi M."/>
            <person name="Sakai K."/>
            <person name="Shibata M."/>
            <person name="Shimokawa T."/>
            <person name="Song J."/>
            <person name="Takazaki Y."/>
            <person name="Terasawa K."/>
            <person name="Tsugane M."/>
            <person name="Tsuji K."/>
            <person name="Ueda S."/>
            <person name="Waki K."/>
            <person name="Yamagata H."/>
            <person name="Yamamoto M."/>
            <person name="Yamamoto S."/>
            <person name="Yamane H."/>
            <person name="Yoshiki S."/>
            <person name="Yoshihara R."/>
            <person name="Yukawa K."/>
            <person name="Zhong H."/>
            <person name="Yano M."/>
            <person name="Yuan Q."/>
            <person name="Ouyang S."/>
            <person name="Liu J."/>
            <person name="Jones K.M."/>
            <person name="Gansberger K."/>
            <person name="Moffat K."/>
            <person name="Hill J."/>
            <person name="Bera J."/>
            <person name="Fadrosh D."/>
            <person name="Jin S."/>
            <person name="Johri S."/>
            <person name="Kim M."/>
            <person name="Overton L."/>
            <person name="Reardon M."/>
            <person name="Tsitrin T."/>
            <person name="Vuong H."/>
            <person name="Weaver B."/>
            <person name="Ciecko A."/>
            <person name="Tallon L."/>
            <person name="Jackson J."/>
            <person name="Pai G."/>
            <person name="Aken S.V."/>
            <person name="Utterback T."/>
            <person name="Reidmuller S."/>
            <person name="Feldblyum T."/>
            <person name="Hsiao J."/>
            <person name="Zismann V."/>
            <person name="Iobst S."/>
            <person name="de Vazeille A.R."/>
            <person name="Buell C.R."/>
            <person name="Ying K."/>
            <person name="Li Y."/>
            <person name="Lu T."/>
            <person name="Huang Y."/>
            <person name="Zhao Q."/>
            <person name="Feng Q."/>
            <person name="Zhang L."/>
            <person name="Zhu J."/>
            <person name="Weng Q."/>
            <person name="Mu J."/>
            <person name="Lu Y."/>
            <person name="Fan D."/>
            <person name="Liu Y."/>
            <person name="Guan J."/>
            <person name="Zhang Y."/>
            <person name="Yu S."/>
            <person name="Liu X."/>
            <person name="Zhang Y."/>
            <person name="Hong G."/>
            <person name="Han B."/>
            <person name="Choisne N."/>
            <person name="Demange N."/>
            <person name="Orjeda G."/>
            <person name="Samain S."/>
            <person name="Cattolico L."/>
            <person name="Pelletier E."/>
            <person name="Couloux A."/>
            <person name="Segurens B."/>
            <person name="Wincker P."/>
            <person name="D'Hont A."/>
            <person name="Scarpelli C."/>
            <person name="Weissenbach J."/>
            <person name="Salanoubat M."/>
            <person name="Quetier F."/>
            <person name="Yu Y."/>
            <person name="Kim H.R."/>
            <person name="Rambo T."/>
            <person name="Currie J."/>
            <person name="Collura K."/>
            <person name="Luo M."/>
            <person name="Yang T."/>
            <person name="Ammiraju J.S.S."/>
            <person name="Engler F."/>
            <person name="Soderlund C."/>
            <person name="Wing R.A."/>
            <person name="Palmer L.E."/>
            <person name="de la Bastide M."/>
            <person name="Spiegel L."/>
            <person name="Nascimento L."/>
            <person name="Zutavern T."/>
            <person name="O'Shaughnessy A."/>
            <person name="Dike S."/>
            <person name="Dedhia N."/>
            <person name="Preston R."/>
            <person name="Balija V."/>
            <person name="McCombie W.R."/>
            <person name="Chow T."/>
            <person name="Chen H."/>
            <person name="Chung M."/>
            <person name="Chen C."/>
            <person name="Shaw J."/>
            <person name="Wu H."/>
            <person name="Hsiao K."/>
            <person name="Chao Y."/>
            <person name="Chu M."/>
            <person name="Cheng C."/>
            <person name="Hour A."/>
            <person name="Lee P."/>
            <person name="Lin S."/>
            <person name="Lin Y."/>
            <person name="Liou J."/>
            <person name="Liu S."/>
            <person name="Hsing Y."/>
            <person name="Raghuvanshi S."/>
            <person name="Mohanty A."/>
            <person name="Bharti A.K."/>
            <person name="Gaur A."/>
            <person name="Gupta V."/>
            <person name="Kumar D."/>
            <person name="Ravi V."/>
            <person name="Vij S."/>
            <person name="Kapur A."/>
            <person name="Khurana P."/>
            <person name="Khurana P."/>
            <person name="Khurana J.P."/>
            <person name="Tyagi A.K."/>
            <person name="Gaikwad K."/>
            <person name="Singh A."/>
            <person name="Dalal V."/>
            <person name="Srivastava S."/>
            <person name="Dixit A."/>
            <person name="Pal A.K."/>
            <person name="Ghazi I.A."/>
            <person name="Yadav M."/>
            <person name="Pandit A."/>
            <person name="Bhargava A."/>
            <person name="Sureshbabu K."/>
            <person name="Batra K."/>
            <person name="Sharma T.R."/>
            <person name="Mohapatra T."/>
            <person name="Singh N.K."/>
            <person name="Messing J."/>
            <person name="Nelson A.B."/>
            <person name="Fuks G."/>
            <person name="Kavchok S."/>
            <person name="Keizer G."/>
            <person name="Linton E."/>
            <person name="Llaca V."/>
            <person name="Song R."/>
            <person name="Tanyolac B."/>
            <person name="Young S."/>
            <person name="Ho-Il K."/>
            <person name="Hahn J.H."/>
            <person name="Sangsakoo G."/>
            <person name="Vanavichit A."/>
            <person name="de Mattos Luiz.A.T."/>
            <person name="Zimmer P.D."/>
            <person name="Malone G."/>
            <person name="Dellagostin O."/>
            <person name="de Oliveira A.C."/>
            <person name="Bevan M."/>
            <person name="Bancroft I."/>
            <person name="Minx P."/>
            <person name="Cordum H."/>
            <person name="Wilson R."/>
            <person name="Cheng Z."/>
            <person name="Jin W."/>
            <person name="Jiang J."/>
            <person name="Leong S.A."/>
            <person name="Iwama H."/>
            <person name="Gojobori T."/>
            <person name="Itoh T."/>
            <person name="Niimura Y."/>
            <person name="Fujii Y."/>
            <person name="Habara T."/>
            <person name="Sakai H."/>
            <person name="Sato Y."/>
            <person name="Wilson G."/>
            <person name="Kumar K."/>
            <person name="McCouch S."/>
            <person name="Juretic N."/>
            <person name="Hoen D."/>
            <person name="Wright S."/>
            <person name="Bruskiewich R."/>
            <person name="Bureau T."/>
            <person name="Miyao A."/>
            <person name="Hirochika H."/>
            <person name="Nishikawa T."/>
            <person name="Kadowaki K."/>
            <person name="Sugiura M."/>
            <person name="Burr B."/>
            <person name="Sasaki T."/>
        </authorList>
    </citation>
    <scope>NUCLEOTIDE SEQUENCE [LARGE SCALE GENOMIC DNA]</scope>
    <source>
        <strain evidence="2">cv. Nipponbare</strain>
    </source>
</reference>
<dbReference type="EMBL" id="AP014966">
    <property type="protein sequence ID" value="BAT09985.1"/>
    <property type="molecule type" value="Genomic_DNA"/>
</dbReference>
<sequence>MGDTGRFSAYLGVLADRTELRYINVGTSRRVSQLVFCSLKTQLDDTDAWRVQTRRTCTVYVRVPDLRPARTTPIELRWFGEKSGTVVYTVGEANGGLRGEHGGWDSPEASRRWRLQHMQEYLRLLEKIPVRCNGYNSTRVTIPNRTPAPSWRRTPSRTRLALALAG</sequence>
<accession>A0A0P0XS18</accession>
<gene>
    <name evidence="1" type="ordered locus">Os10g0160900</name>
    <name evidence="1" type="ORF">OSNPB_100160900</name>
</gene>
<dbReference type="Proteomes" id="UP000059680">
    <property type="component" value="Chromosome 10"/>
</dbReference>
<proteinExistence type="predicted"/>